<organism evidence="1 2">
    <name type="scientific">Hyaloscypha bicolor E</name>
    <dbReference type="NCBI Taxonomy" id="1095630"/>
    <lineage>
        <taxon>Eukaryota</taxon>
        <taxon>Fungi</taxon>
        <taxon>Dikarya</taxon>
        <taxon>Ascomycota</taxon>
        <taxon>Pezizomycotina</taxon>
        <taxon>Leotiomycetes</taxon>
        <taxon>Helotiales</taxon>
        <taxon>Hyaloscyphaceae</taxon>
        <taxon>Hyaloscypha</taxon>
        <taxon>Hyaloscypha bicolor</taxon>
    </lineage>
</organism>
<name>A0A2J6TWV6_9HELO</name>
<keyword evidence="2" id="KW-1185">Reference proteome</keyword>
<accession>A0A2J6TWV6</accession>
<gene>
    <name evidence="1" type="ORF">K444DRAFT_623674</name>
</gene>
<evidence type="ECO:0000313" key="2">
    <source>
        <dbReference type="Proteomes" id="UP000235371"/>
    </source>
</evidence>
<dbReference type="RefSeq" id="XP_024744420.1">
    <property type="nucleotide sequence ID" value="XM_024882305.1"/>
</dbReference>
<protein>
    <submittedName>
        <fullName evidence="1">Uncharacterized protein</fullName>
    </submittedName>
</protein>
<dbReference type="Proteomes" id="UP000235371">
    <property type="component" value="Unassembled WGS sequence"/>
</dbReference>
<dbReference type="EMBL" id="KZ613740">
    <property type="protein sequence ID" value="PMD67516.1"/>
    <property type="molecule type" value="Genomic_DNA"/>
</dbReference>
<sequence>MPFKPIDPGMFELHKRTAEFNSVCTDQASKGAPQGDIMSCYNYLNNVNKNCAVTGGNNMEQVFCTAGNAMVVGMNIGSVFGGTSSRWCEIIFSIIYHSTKVEKELTTSKLCSDYVAFAVRWPYINCLKAVPFQNSALVATGSCAAYGNGALRVDTALVGSE</sequence>
<dbReference type="AlphaFoldDB" id="A0A2J6TWV6"/>
<reference evidence="1 2" key="1">
    <citation type="submission" date="2016-04" db="EMBL/GenBank/DDBJ databases">
        <title>A degradative enzymes factory behind the ericoid mycorrhizal symbiosis.</title>
        <authorList>
            <consortium name="DOE Joint Genome Institute"/>
            <person name="Martino E."/>
            <person name="Morin E."/>
            <person name="Grelet G."/>
            <person name="Kuo A."/>
            <person name="Kohler A."/>
            <person name="Daghino S."/>
            <person name="Barry K."/>
            <person name="Choi C."/>
            <person name="Cichocki N."/>
            <person name="Clum A."/>
            <person name="Copeland A."/>
            <person name="Hainaut M."/>
            <person name="Haridas S."/>
            <person name="Labutti K."/>
            <person name="Lindquist E."/>
            <person name="Lipzen A."/>
            <person name="Khouja H.-R."/>
            <person name="Murat C."/>
            <person name="Ohm R."/>
            <person name="Olson A."/>
            <person name="Spatafora J."/>
            <person name="Veneault-Fourrey C."/>
            <person name="Henrissat B."/>
            <person name="Grigoriev I."/>
            <person name="Martin F."/>
            <person name="Perotto S."/>
        </authorList>
    </citation>
    <scope>NUCLEOTIDE SEQUENCE [LARGE SCALE GENOMIC DNA]</scope>
    <source>
        <strain evidence="1 2">E</strain>
    </source>
</reference>
<proteinExistence type="predicted"/>
<dbReference type="GeneID" id="36590382"/>
<dbReference type="OrthoDB" id="10489616at2759"/>
<dbReference type="InParanoid" id="A0A2J6TWV6"/>
<evidence type="ECO:0000313" key="1">
    <source>
        <dbReference type="EMBL" id="PMD67516.1"/>
    </source>
</evidence>